<accession>A0A839T021</accession>
<comment type="caution">
    <text evidence="1">The sequence shown here is derived from an EMBL/GenBank/DDBJ whole genome shotgun (WGS) entry which is preliminary data.</text>
</comment>
<proteinExistence type="predicted"/>
<dbReference type="Proteomes" id="UP000549250">
    <property type="component" value="Unassembled WGS sequence"/>
</dbReference>
<reference evidence="1 2" key="1">
    <citation type="submission" date="2020-08" db="EMBL/GenBank/DDBJ databases">
        <title>Genomic Encyclopedia of Type Strains, Phase III (KMG-III): the genomes of soil and plant-associated and newly described type strains.</title>
        <authorList>
            <person name="Whitman W."/>
        </authorList>
    </citation>
    <scope>NUCLEOTIDE SEQUENCE [LARGE SCALE GENOMIC DNA]</scope>
    <source>
        <strain evidence="1 2">CECT 4462</strain>
    </source>
</reference>
<evidence type="ECO:0000313" key="2">
    <source>
        <dbReference type="Proteomes" id="UP000549250"/>
    </source>
</evidence>
<organism evidence="1 2">
    <name type="scientific">Azomonas macrocytogenes</name>
    <name type="common">Azotobacter macrocytogenes</name>
    <dbReference type="NCBI Taxonomy" id="69962"/>
    <lineage>
        <taxon>Bacteria</taxon>
        <taxon>Pseudomonadati</taxon>
        <taxon>Pseudomonadota</taxon>
        <taxon>Gammaproteobacteria</taxon>
        <taxon>Pseudomonadales</taxon>
        <taxon>Pseudomonadaceae</taxon>
        <taxon>Azomonas</taxon>
    </lineage>
</organism>
<dbReference type="RefSeq" id="WP_183165314.1">
    <property type="nucleotide sequence ID" value="NZ_JACHXI010000002.1"/>
</dbReference>
<protein>
    <submittedName>
        <fullName evidence="1">Uncharacterized protein</fullName>
    </submittedName>
</protein>
<keyword evidence="2" id="KW-1185">Reference proteome</keyword>
<sequence>MKTTSAIPENYAAWRHCITVQCGIPLTADFIQRRLQILRDPGEYETQRFAATYGTPHLQAVIGWYEQAEREL</sequence>
<evidence type="ECO:0000313" key="1">
    <source>
        <dbReference type="EMBL" id="MBB3102319.1"/>
    </source>
</evidence>
<name>A0A839T021_AZOMA</name>
<gene>
    <name evidence="1" type="ORF">FHR87_000692</name>
</gene>
<dbReference type="AlphaFoldDB" id="A0A839T021"/>
<dbReference type="EMBL" id="JACHXI010000002">
    <property type="protein sequence ID" value="MBB3102319.1"/>
    <property type="molecule type" value="Genomic_DNA"/>
</dbReference>